<reference evidence="2" key="1">
    <citation type="journal article" date="2022" name="Mol. Ecol. Resour.">
        <title>The genomes of chicory, endive, great burdock and yacon provide insights into Asteraceae palaeo-polyploidization history and plant inulin production.</title>
        <authorList>
            <person name="Fan W."/>
            <person name="Wang S."/>
            <person name="Wang H."/>
            <person name="Wang A."/>
            <person name="Jiang F."/>
            <person name="Liu H."/>
            <person name="Zhao H."/>
            <person name="Xu D."/>
            <person name="Zhang Y."/>
        </authorList>
    </citation>
    <scope>NUCLEOTIDE SEQUENCE [LARGE SCALE GENOMIC DNA]</scope>
    <source>
        <strain evidence="2">cv. Niubang</strain>
    </source>
</reference>
<comment type="caution">
    <text evidence="1">The sequence shown here is derived from an EMBL/GenBank/DDBJ whole genome shotgun (WGS) entry which is preliminary data.</text>
</comment>
<accession>A0ACB9BCL7</accession>
<evidence type="ECO:0000313" key="1">
    <source>
        <dbReference type="EMBL" id="KAI3720262.1"/>
    </source>
</evidence>
<protein>
    <submittedName>
        <fullName evidence="1">Uncharacterized protein</fullName>
    </submittedName>
</protein>
<gene>
    <name evidence="1" type="ORF">L6452_21175</name>
</gene>
<organism evidence="1 2">
    <name type="scientific">Arctium lappa</name>
    <name type="common">Greater burdock</name>
    <name type="synonym">Lappa major</name>
    <dbReference type="NCBI Taxonomy" id="4217"/>
    <lineage>
        <taxon>Eukaryota</taxon>
        <taxon>Viridiplantae</taxon>
        <taxon>Streptophyta</taxon>
        <taxon>Embryophyta</taxon>
        <taxon>Tracheophyta</taxon>
        <taxon>Spermatophyta</taxon>
        <taxon>Magnoliopsida</taxon>
        <taxon>eudicotyledons</taxon>
        <taxon>Gunneridae</taxon>
        <taxon>Pentapetalae</taxon>
        <taxon>asterids</taxon>
        <taxon>campanulids</taxon>
        <taxon>Asterales</taxon>
        <taxon>Asteraceae</taxon>
        <taxon>Carduoideae</taxon>
        <taxon>Cardueae</taxon>
        <taxon>Arctiinae</taxon>
        <taxon>Arctium</taxon>
    </lineage>
</organism>
<evidence type="ECO:0000313" key="2">
    <source>
        <dbReference type="Proteomes" id="UP001055879"/>
    </source>
</evidence>
<sequence>MVVNGMKTHLLSNLGTNVYLYKKFEFLCLMYSPPKAFKFHRSPIFPLLSSPLQTLLKTLAGRHSHTAVHGGANLHIHSHVLSKINRMASATAASDVTDGPVLTLINKRIRNLRKKLNRIAQLEESIAQGKSVIINKEQEELLKSKPTIVAAVDELEKFRQPLSVAVDEEINLAIQHRQVGASENNDDEVDGGNVGKTLDNEENETVLPVAFVEDLLSLIYFGSMFDVKSQSDFNSIMLTRTHERNCCLTYDYVTDDEAAVVLGERDLDLISMMGSLLISRPVDSSLSHQNALQRCIEHAKLWLAKSEQPIDSNSVVTYAALREKLAKIIGSDFFKITPEMKATADVAAEAAGNYTFQVPVQVESVAHHEHKEEDDAQDFQRNETFEDQSSAVEDRLKYEAEGENSIETPVQVEPVETHAGGAEYKEQYVPRRSYQNQRGGGGGRNGGGGRGGGRGYGNGRGGRSGGRGGPYQNGRNQYNDQPGSYYPRNYHGGRGRGGRGNGGNAYNNASGVQVAES</sequence>
<keyword evidence="2" id="KW-1185">Reference proteome</keyword>
<dbReference type="Proteomes" id="UP001055879">
    <property type="component" value="Linkage Group LG06"/>
</dbReference>
<reference evidence="1 2" key="2">
    <citation type="journal article" date="2022" name="Mol. Ecol. Resour.">
        <title>The genomes of chicory, endive, great burdock and yacon provide insights into Asteraceae paleo-polyploidization history and plant inulin production.</title>
        <authorList>
            <person name="Fan W."/>
            <person name="Wang S."/>
            <person name="Wang H."/>
            <person name="Wang A."/>
            <person name="Jiang F."/>
            <person name="Liu H."/>
            <person name="Zhao H."/>
            <person name="Xu D."/>
            <person name="Zhang Y."/>
        </authorList>
    </citation>
    <scope>NUCLEOTIDE SEQUENCE [LARGE SCALE GENOMIC DNA]</scope>
    <source>
        <strain evidence="2">cv. Niubang</strain>
    </source>
</reference>
<dbReference type="EMBL" id="CM042052">
    <property type="protein sequence ID" value="KAI3720262.1"/>
    <property type="molecule type" value="Genomic_DNA"/>
</dbReference>
<name>A0ACB9BCL7_ARCLA</name>
<proteinExistence type="predicted"/>